<evidence type="ECO:0000313" key="3">
    <source>
        <dbReference type="Proteomes" id="UP000198420"/>
    </source>
</evidence>
<dbReference type="RefSeq" id="WP_089314871.1">
    <property type="nucleotide sequence ID" value="NZ_FZNP01000012.1"/>
</dbReference>
<dbReference type="OrthoDB" id="3473175at2"/>
<proteinExistence type="predicted"/>
<gene>
    <name evidence="2" type="ORF">SAMN06265355_112119</name>
</gene>
<dbReference type="InterPro" id="IPR011051">
    <property type="entry name" value="RmlC_Cupin_sf"/>
</dbReference>
<keyword evidence="3" id="KW-1185">Reference proteome</keyword>
<sequence>MDLSVVPDLTMRGQDDPHGRAAAVRPATVGQLAARVRDLAGRPAEWWRLVRFDASGPVHVPLDGQTWLTTWPPDHGETIRAQVSTLIAGELAEVTITARGVTERPLRANRVRVHGGPHALTNPGPAFAVSLHADAGRPRVLPST</sequence>
<protein>
    <recommendedName>
        <fullName evidence="4">Cysteine dioxygenase type I</fullName>
    </recommendedName>
</protein>
<organism evidence="2 3">
    <name type="scientific">Actinomadura mexicana</name>
    <dbReference type="NCBI Taxonomy" id="134959"/>
    <lineage>
        <taxon>Bacteria</taxon>
        <taxon>Bacillati</taxon>
        <taxon>Actinomycetota</taxon>
        <taxon>Actinomycetes</taxon>
        <taxon>Streptosporangiales</taxon>
        <taxon>Thermomonosporaceae</taxon>
        <taxon>Actinomadura</taxon>
    </lineage>
</organism>
<evidence type="ECO:0000313" key="2">
    <source>
        <dbReference type="EMBL" id="SNS17630.1"/>
    </source>
</evidence>
<feature type="region of interest" description="Disordered" evidence="1">
    <location>
        <begin position="1"/>
        <end position="21"/>
    </location>
</feature>
<dbReference type="Proteomes" id="UP000198420">
    <property type="component" value="Unassembled WGS sequence"/>
</dbReference>
<name>A0A239CBZ4_9ACTN</name>
<dbReference type="EMBL" id="FZNP01000012">
    <property type="protein sequence ID" value="SNS17630.1"/>
    <property type="molecule type" value="Genomic_DNA"/>
</dbReference>
<reference evidence="3" key="1">
    <citation type="submission" date="2017-06" db="EMBL/GenBank/DDBJ databases">
        <authorList>
            <person name="Varghese N."/>
            <person name="Submissions S."/>
        </authorList>
    </citation>
    <scope>NUCLEOTIDE SEQUENCE [LARGE SCALE GENOMIC DNA]</scope>
    <source>
        <strain evidence="3">DSM 44485</strain>
    </source>
</reference>
<evidence type="ECO:0000256" key="1">
    <source>
        <dbReference type="SAM" id="MobiDB-lite"/>
    </source>
</evidence>
<accession>A0A239CBZ4</accession>
<dbReference type="SUPFAM" id="SSF51182">
    <property type="entry name" value="RmlC-like cupins"/>
    <property type="match status" value="1"/>
</dbReference>
<evidence type="ECO:0008006" key="4">
    <source>
        <dbReference type="Google" id="ProtNLM"/>
    </source>
</evidence>
<dbReference type="AlphaFoldDB" id="A0A239CBZ4"/>